<dbReference type="Proteomes" id="UP000245670">
    <property type="component" value="Unassembled WGS sequence"/>
</dbReference>
<dbReference type="InterPro" id="IPR029068">
    <property type="entry name" value="Glyas_Bleomycin-R_OHBP_Dase"/>
</dbReference>
<dbReference type="RefSeq" id="WP_109405666.1">
    <property type="nucleotide sequence ID" value="NZ_QFFG01000006.1"/>
</dbReference>
<keyword evidence="2" id="KW-1185">Reference proteome</keyword>
<dbReference type="Gene3D" id="3.10.180.10">
    <property type="entry name" value="2,3-Dihydroxybiphenyl 1,2-Dioxygenase, domain 1"/>
    <property type="match status" value="1"/>
</dbReference>
<dbReference type="SUPFAM" id="SSF54593">
    <property type="entry name" value="Glyoxalase/Bleomycin resistance protein/Dihydroxybiphenyl dioxygenase"/>
    <property type="match status" value="1"/>
</dbReference>
<evidence type="ECO:0000313" key="1">
    <source>
        <dbReference type="EMBL" id="PWG04296.1"/>
    </source>
</evidence>
<sequence>MELKSQFKSIRSFIGAKDFEESSNFYKDLGFLETVLSTNMSVFKVDEKLSFYLQKAYVKDWVDNSMLFLEVDNLENYLTALKSKELTKKYFNVKLSEIVVNKWGKEFFLHDPSGVLWHIGSFY</sequence>
<accession>A0A2U2J7I0</accession>
<name>A0A2U2J7I0_9FLAO</name>
<protein>
    <submittedName>
        <fullName evidence="1">Glyoxalase</fullName>
    </submittedName>
</protein>
<dbReference type="EMBL" id="QFFG01000006">
    <property type="protein sequence ID" value="PWG04296.1"/>
    <property type="molecule type" value="Genomic_DNA"/>
</dbReference>
<comment type="caution">
    <text evidence="1">The sequence shown here is derived from an EMBL/GenBank/DDBJ whole genome shotgun (WGS) entry which is preliminary data.</text>
</comment>
<dbReference type="OrthoDB" id="674527at2"/>
<proteinExistence type="predicted"/>
<dbReference type="AlphaFoldDB" id="A0A2U2J7I0"/>
<reference evidence="1 2" key="1">
    <citation type="submission" date="2018-05" db="EMBL/GenBank/DDBJ databases">
        <title>Polaribacter aquimarinus sp. nov., isolated from sediment in a sediment of sea.</title>
        <authorList>
            <person name="Lu D."/>
        </authorList>
    </citation>
    <scope>NUCLEOTIDE SEQUENCE [LARGE SCALE GENOMIC DNA]</scope>
    <source>
        <strain evidence="1 2">ZY113</strain>
    </source>
</reference>
<evidence type="ECO:0000313" key="2">
    <source>
        <dbReference type="Proteomes" id="UP000245670"/>
    </source>
</evidence>
<organism evidence="1 2">
    <name type="scientific">Polaribacter aquimarinus</name>
    <dbReference type="NCBI Taxonomy" id="2100726"/>
    <lineage>
        <taxon>Bacteria</taxon>
        <taxon>Pseudomonadati</taxon>
        <taxon>Bacteroidota</taxon>
        <taxon>Flavobacteriia</taxon>
        <taxon>Flavobacteriales</taxon>
        <taxon>Flavobacteriaceae</taxon>
    </lineage>
</organism>
<gene>
    <name evidence="1" type="ORF">DIS07_12870</name>
</gene>